<accession>A0A060X475</accession>
<protein>
    <recommendedName>
        <fullName evidence="3">ZP domain-containing protein</fullName>
    </recommendedName>
</protein>
<dbReference type="GO" id="GO:0007339">
    <property type="term" value="P:binding of sperm to zona pellucida"/>
    <property type="evidence" value="ECO:0007669"/>
    <property type="project" value="TreeGrafter"/>
</dbReference>
<dbReference type="GO" id="GO:0032190">
    <property type="term" value="F:acrosin binding"/>
    <property type="evidence" value="ECO:0007669"/>
    <property type="project" value="TreeGrafter"/>
</dbReference>
<dbReference type="PaxDb" id="8022-A0A060X475"/>
<dbReference type="EMBL" id="FR904947">
    <property type="protein sequence ID" value="CDQ74062.1"/>
    <property type="molecule type" value="Genomic_DNA"/>
</dbReference>
<evidence type="ECO:0008006" key="3">
    <source>
        <dbReference type="Google" id="ProtNLM"/>
    </source>
</evidence>
<dbReference type="PANTHER" id="PTHR11576:SF15">
    <property type="entry name" value="ZONA PELLUCIDA SPERM-BINDING PROTEIN 3-LIKE"/>
    <property type="match status" value="1"/>
</dbReference>
<dbReference type="GO" id="GO:0031012">
    <property type="term" value="C:extracellular matrix"/>
    <property type="evidence" value="ECO:0007669"/>
    <property type="project" value="TreeGrafter"/>
</dbReference>
<organism evidence="1 2">
    <name type="scientific">Oncorhynchus mykiss</name>
    <name type="common">Rainbow trout</name>
    <name type="synonym">Salmo gairdneri</name>
    <dbReference type="NCBI Taxonomy" id="8022"/>
    <lineage>
        <taxon>Eukaryota</taxon>
        <taxon>Metazoa</taxon>
        <taxon>Chordata</taxon>
        <taxon>Craniata</taxon>
        <taxon>Vertebrata</taxon>
        <taxon>Euteleostomi</taxon>
        <taxon>Actinopterygii</taxon>
        <taxon>Neopterygii</taxon>
        <taxon>Teleostei</taxon>
        <taxon>Protacanthopterygii</taxon>
        <taxon>Salmoniformes</taxon>
        <taxon>Salmonidae</taxon>
        <taxon>Salmoninae</taxon>
        <taxon>Oncorhynchus</taxon>
    </lineage>
</organism>
<dbReference type="GO" id="GO:0035803">
    <property type="term" value="P:egg coat formation"/>
    <property type="evidence" value="ECO:0007669"/>
    <property type="project" value="TreeGrafter"/>
</dbReference>
<reference evidence="1" key="2">
    <citation type="submission" date="2014-03" db="EMBL/GenBank/DDBJ databases">
        <authorList>
            <person name="Genoscope - CEA"/>
        </authorList>
    </citation>
    <scope>NUCLEOTIDE SEQUENCE</scope>
</reference>
<proteinExistence type="predicted"/>
<dbReference type="STRING" id="8022.A0A060X475"/>
<dbReference type="AlphaFoldDB" id="A0A060X475"/>
<reference evidence="1" key="1">
    <citation type="journal article" date="2014" name="Nat. Commun.">
        <title>The rainbow trout genome provides novel insights into evolution after whole-genome duplication in vertebrates.</title>
        <authorList>
            <person name="Berthelot C."/>
            <person name="Brunet F."/>
            <person name="Chalopin D."/>
            <person name="Juanchich A."/>
            <person name="Bernard M."/>
            <person name="Noel B."/>
            <person name="Bento P."/>
            <person name="Da Silva C."/>
            <person name="Labadie K."/>
            <person name="Alberti A."/>
            <person name="Aury J.M."/>
            <person name="Louis A."/>
            <person name="Dehais P."/>
            <person name="Bardou P."/>
            <person name="Montfort J."/>
            <person name="Klopp C."/>
            <person name="Cabau C."/>
            <person name="Gaspin C."/>
            <person name="Thorgaard G.H."/>
            <person name="Boussaha M."/>
            <person name="Quillet E."/>
            <person name="Guyomard R."/>
            <person name="Galiana D."/>
            <person name="Bobe J."/>
            <person name="Volff J.N."/>
            <person name="Genet C."/>
            <person name="Wincker P."/>
            <person name="Jaillon O."/>
            <person name="Roest Crollius H."/>
            <person name="Guiguen Y."/>
        </authorList>
    </citation>
    <scope>NUCLEOTIDE SEQUENCE [LARGE SCALE GENOMIC DNA]</scope>
</reference>
<sequence length="141" mass="16069">MFQHSAVPVVDRDLFRPVTGKIRFPSILTNLLLPPQNSPERNHFSLVRNPRGVEMWCGISGRINRGQLRFRCLASMLFLGTPLFFYFHYDLNDGGSTQTTMNGQLVYSSSLHFSPEPQGPLIRAIPLNLPIQCIYNRYSAQ</sequence>
<dbReference type="GO" id="GO:2000344">
    <property type="term" value="P:positive regulation of acrosome reaction"/>
    <property type="evidence" value="ECO:0007669"/>
    <property type="project" value="TreeGrafter"/>
</dbReference>
<dbReference type="Proteomes" id="UP000193380">
    <property type="component" value="Unassembled WGS sequence"/>
</dbReference>
<gene>
    <name evidence="1" type="ORF">GSONMT00011149001</name>
</gene>
<dbReference type="PANTHER" id="PTHR11576">
    <property type="entry name" value="ZONA PELLUCIDA SPERM-BINDING PROTEIN 3"/>
    <property type="match status" value="1"/>
</dbReference>
<evidence type="ECO:0000313" key="1">
    <source>
        <dbReference type="EMBL" id="CDQ74062.1"/>
    </source>
</evidence>
<name>A0A060X475_ONCMY</name>
<dbReference type="Gene3D" id="2.60.40.3210">
    <property type="entry name" value="Zona pellucida, ZP-N domain"/>
    <property type="match status" value="1"/>
</dbReference>
<evidence type="ECO:0000313" key="2">
    <source>
        <dbReference type="Proteomes" id="UP000193380"/>
    </source>
</evidence>